<accession>A0A210PMK5</accession>
<evidence type="ECO:0000256" key="8">
    <source>
        <dbReference type="ARBA" id="ARBA00023224"/>
    </source>
</evidence>
<dbReference type="GO" id="GO:0005886">
    <property type="term" value="C:plasma membrane"/>
    <property type="evidence" value="ECO:0007669"/>
    <property type="project" value="UniProtKB-SubCell"/>
</dbReference>
<organism evidence="12 13">
    <name type="scientific">Mizuhopecten yessoensis</name>
    <name type="common">Japanese scallop</name>
    <name type="synonym">Patinopecten yessoensis</name>
    <dbReference type="NCBI Taxonomy" id="6573"/>
    <lineage>
        <taxon>Eukaryota</taxon>
        <taxon>Metazoa</taxon>
        <taxon>Spiralia</taxon>
        <taxon>Lophotrochozoa</taxon>
        <taxon>Mollusca</taxon>
        <taxon>Bivalvia</taxon>
        <taxon>Autobranchia</taxon>
        <taxon>Pteriomorphia</taxon>
        <taxon>Pectinida</taxon>
        <taxon>Pectinoidea</taxon>
        <taxon>Pectinidae</taxon>
        <taxon>Mizuhopecten</taxon>
    </lineage>
</organism>
<reference evidence="12 13" key="1">
    <citation type="journal article" date="2017" name="Nat. Ecol. Evol.">
        <title>Scallop genome provides insights into evolution of bilaterian karyotype and development.</title>
        <authorList>
            <person name="Wang S."/>
            <person name="Zhang J."/>
            <person name="Jiao W."/>
            <person name="Li J."/>
            <person name="Xun X."/>
            <person name="Sun Y."/>
            <person name="Guo X."/>
            <person name="Huan P."/>
            <person name="Dong B."/>
            <person name="Zhang L."/>
            <person name="Hu X."/>
            <person name="Sun X."/>
            <person name="Wang J."/>
            <person name="Zhao C."/>
            <person name="Wang Y."/>
            <person name="Wang D."/>
            <person name="Huang X."/>
            <person name="Wang R."/>
            <person name="Lv J."/>
            <person name="Li Y."/>
            <person name="Zhang Z."/>
            <person name="Liu B."/>
            <person name="Lu W."/>
            <person name="Hui Y."/>
            <person name="Liang J."/>
            <person name="Zhou Z."/>
            <person name="Hou R."/>
            <person name="Li X."/>
            <person name="Liu Y."/>
            <person name="Li H."/>
            <person name="Ning X."/>
            <person name="Lin Y."/>
            <person name="Zhao L."/>
            <person name="Xing Q."/>
            <person name="Dou J."/>
            <person name="Li Y."/>
            <person name="Mao J."/>
            <person name="Guo H."/>
            <person name="Dou H."/>
            <person name="Li T."/>
            <person name="Mu C."/>
            <person name="Jiang W."/>
            <person name="Fu Q."/>
            <person name="Fu X."/>
            <person name="Miao Y."/>
            <person name="Liu J."/>
            <person name="Yu Q."/>
            <person name="Li R."/>
            <person name="Liao H."/>
            <person name="Li X."/>
            <person name="Kong Y."/>
            <person name="Jiang Z."/>
            <person name="Chourrout D."/>
            <person name="Li R."/>
            <person name="Bao Z."/>
        </authorList>
    </citation>
    <scope>NUCLEOTIDE SEQUENCE [LARGE SCALE GENOMIC DNA]</scope>
    <source>
        <strain evidence="12 13">PY_sf001</strain>
    </source>
</reference>
<evidence type="ECO:0000256" key="4">
    <source>
        <dbReference type="ARBA" id="ARBA00022989"/>
    </source>
</evidence>
<comment type="similarity">
    <text evidence="9">Belongs to the G-protein coupled receptor 1 family.</text>
</comment>
<dbReference type="PRINTS" id="PR00237">
    <property type="entry name" value="GPCRRHODOPSN"/>
</dbReference>
<dbReference type="InterPro" id="IPR017452">
    <property type="entry name" value="GPCR_Rhodpsn_7TM"/>
</dbReference>
<dbReference type="PANTHER" id="PTHR24230">
    <property type="entry name" value="G-PROTEIN COUPLED RECEPTOR"/>
    <property type="match status" value="1"/>
</dbReference>
<dbReference type="PANTHER" id="PTHR24230:SF158">
    <property type="entry name" value="G-PROTEIN COUPLED RECEPTORS FAMILY 1 PROFILE DOMAIN-CONTAINING PROTEIN"/>
    <property type="match status" value="1"/>
</dbReference>
<dbReference type="Gene3D" id="1.20.1070.10">
    <property type="entry name" value="Rhodopsin 7-helix transmembrane proteins"/>
    <property type="match status" value="1"/>
</dbReference>
<feature type="transmembrane region" description="Helical" evidence="10">
    <location>
        <begin position="221"/>
        <end position="244"/>
    </location>
</feature>
<feature type="transmembrane region" description="Helical" evidence="10">
    <location>
        <begin position="341"/>
        <end position="360"/>
    </location>
</feature>
<dbReference type="EMBL" id="NEDP02005583">
    <property type="protein sequence ID" value="OWF37707.1"/>
    <property type="molecule type" value="Genomic_DNA"/>
</dbReference>
<feature type="transmembrane region" description="Helical" evidence="10">
    <location>
        <begin position="312"/>
        <end position="335"/>
    </location>
</feature>
<feature type="transmembrane region" description="Helical" evidence="10">
    <location>
        <begin position="44"/>
        <end position="69"/>
    </location>
</feature>
<dbReference type="GO" id="GO:0008528">
    <property type="term" value="F:G protein-coupled peptide receptor activity"/>
    <property type="evidence" value="ECO:0007669"/>
    <property type="project" value="TreeGrafter"/>
</dbReference>
<keyword evidence="6 10" id="KW-0472">Membrane</keyword>
<dbReference type="OrthoDB" id="6076970at2759"/>
<dbReference type="CDD" id="cd00637">
    <property type="entry name" value="7tm_classA_rhodopsin-like"/>
    <property type="match status" value="1"/>
</dbReference>
<dbReference type="Pfam" id="PF00001">
    <property type="entry name" value="7tm_1"/>
    <property type="match status" value="1"/>
</dbReference>
<dbReference type="InterPro" id="IPR000276">
    <property type="entry name" value="GPCR_Rhodpsn"/>
</dbReference>
<name>A0A210PMK5_MIZYE</name>
<feature type="domain" description="G-protein coupled receptors family 1 profile" evidence="11">
    <location>
        <begin position="24"/>
        <end position="331"/>
    </location>
</feature>
<dbReference type="GO" id="GO:0007218">
    <property type="term" value="P:neuropeptide signaling pathway"/>
    <property type="evidence" value="ECO:0007669"/>
    <property type="project" value="TreeGrafter"/>
</dbReference>
<feature type="transmembrane region" description="Helical" evidence="10">
    <location>
        <begin position="123"/>
        <end position="146"/>
    </location>
</feature>
<keyword evidence="13" id="KW-1185">Reference proteome</keyword>
<keyword evidence="4 10" id="KW-1133">Transmembrane helix</keyword>
<dbReference type="SUPFAM" id="SSF81321">
    <property type="entry name" value="Family A G protein-coupled receptor-like"/>
    <property type="match status" value="1"/>
</dbReference>
<feature type="transmembrane region" description="Helical" evidence="10">
    <location>
        <begin position="12"/>
        <end position="32"/>
    </location>
</feature>
<dbReference type="SMART" id="SM01381">
    <property type="entry name" value="7TM_GPCR_Srsx"/>
    <property type="match status" value="1"/>
</dbReference>
<dbReference type="AlphaFoldDB" id="A0A210PMK5"/>
<keyword evidence="2" id="KW-1003">Cell membrane</keyword>
<evidence type="ECO:0000313" key="12">
    <source>
        <dbReference type="EMBL" id="OWF37707.1"/>
    </source>
</evidence>
<evidence type="ECO:0000256" key="6">
    <source>
        <dbReference type="ARBA" id="ARBA00023136"/>
    </source>
</evidence>
<evidence type="ECO:0000256" key="3">
    <source>
        <dbReference type="ARBA" id="ARBA00022692"/>
    </source>
</evidence>
<protein>
    <submittedName>
        <fullName evidence="12">Cholecystokinin receptor type A</fullName>
    </submittedName>
</protein>
<evidence type="ECO:0000256" key="5">
    <source>
        <dbReference type="ARBA" id="ARBA00023040"/>
    </source>
</evidence>
<evidence type="ECO:0000256" key="1">
    <source>
        <dbReference type="ARBA" id="ARBA00004651"/>
    </source>
</evidence>
<proteinExistence type="inferred from homology"/>
<keyword evidence="8 9" id="KW-0807">Transducer</keyword>
<keyword evidence="7 9" id="KW-0675">Receptor</keyword>
<evidence type="ECO:0000313" key="13">
    <source>
        <dbReference type="Proteomes" id="UP000242188"/>
    </source>
</evidence>
<gene>
    <name evidence="12" type="ORF">KP79_PYT21366</name>
</gene>
<evidence type="ECO:0000259" key="11">
    <source>
        <dbReference type="PROSITE" id="PS50262"/>
    </source>
</evidence>
<comment type="caution">
    <text evidence="12">The sequence shown here is derived from an EMBL/GenBank/DDBJ whole genome shotgun (WGS) entry which is preliminary data.</text>
</comment>
<dbReference type="Proteomes" id="UP000242188">
    <property type="component" value="Unassembled WGS sequence"/>
</dbReference>
<evidence type="ECO:0000256" key="7">
    <source>
        <dbReference type="ARBA" id="ARBA00023170"/>
    </source>
</evidence>
<evidence type="ECO:0000256" key="2">
    <source>
        <dbReference type="ARBA" id="ARBA00022475"/>
    </source>
</evidence>
<feature type="transmembrane region" description="Helical" evidence="10">
    <location>
        <begin position="81"/>
        <end position="102"/>
    </location>
</feature>
<comment type="subcellular location">
    <subcellularLocation>
        <location evidence="1">Cell membrane</location>
        <topology evidence="1">Multi-pass membrane protein</topology>
    </subcellularLocation>
</comment>
<evidence type="ECO:0000256" key="9">
    <source>
        <dbReference type="RuleBase" id="RU000688"/>
    </source>
</evidence>
<keyword evidence="5 9" id="KW-0297">G-protein coupled receptor</keyword>
<dbReference type="PROSITE" id="PS50262">
    <property type="entry name" value="G_PROTEIN_RECEP_F1_2"/>
    <property type="match status" value="1"/>
</dbReference>
<keyword evidence="3 9" id="KW-0812">Transmembrane</keyword>
<evidence type="ECO:0000256" key="10">
    <source>
        <dbReference type="SAM" id="Phobius"/>
    </source>
</evidence>
<dbReference type="PROSITE" id="PS00237">
    <property type="entry name" value="G_PROTEIN_RECEP_F1_1"/>
    <property type="match status" value="1"/>
</dbReference>
<sequence length="376" mass="42482">MMVDTEHCIIMVILGVFSIVGTIGNFLVLYIYTRKRDRTTSNIFILTLAGTDFLTCLVLVPYNIVAIGLDHRLEIDFFCKIYMFLLTCNVPFSAFIMVAIAFDRYFCICHPFLHAINIPRAKAIVFLMAALACVFGILTSLMYSIFRSPLSDATKGSNTTCLHTAPSNDQSYNTSFTSADLCGEASITPNDTDVDGEDLEGVCGPFNDIFGTYFIWVYQKIYAGFYLLSFLIVFVLYGLIYRAIHLRRALKAKRKRSSLFPAAAEISMAETQMTALNGNNIDNSESSDKCLKKKHTGQMKDKNFYANIRTAAMLFIVTVVFLLAFLPAWLMAYGWIPYSPIVFYMYFLYNVANPVIYAFMNMSFRADLRSLLCSSR</sequence>